<accession>A0AAV8VLI7</accession>
<evidence type="ECO:0000313" key="2">
    <source>
        <dbReference type="Proteomes" id="UP001159042"/>
    </source>
</evidence>
<sequence length="82" mass="9337">MPPTKRLNCRSLLCRSVHEGAVIITIQNQENQQMPAPLCEICKLAHGLLDKWRGYPYHRPDDGALRATYSFETCIHGTSRNN</sequence>
<keyword evidence="2" id="KW-1185">Reference proteome</keyword>
<organism evidence="1 2">
    <name type="scientific">Exocentrus adspersus</name>
    <dbReference type="NCBI Taxonomy" id="1586481"/>
    <lineage>
        <taxon>Eukaryota</taxon>
        <taxon>Metazoa</taxon>
        <taxon>Ecdysozoa</taxon>
        <taxon>Arthropoda</taxon>
        <taxon>Hexapoda</taxon>
        <taxon>Insecta</taxon>
        <taxon>Pterygota</taxon>
        <taxon>Neoptera</taxon>
        <taxon>Endopterygota</taxon>
        <taxon>Coleoptera</taxon>
        <taxon>Polyphaga</taxon>
        <taxon>Cucujiformia</taxon>
        <taxon>Chrysomeloidea</taxon>
        <taxon>Cerambycidae</taxon>
        <taxon>Lamiinae</taxon>
        <taxon>Acanthocinini</taxon>
        <taxon>Exocentrus</taxon>
    </lineage>
</organism>
<dbReference type="AlphaFoldDB" id="A0AAV8VLI7"/>
<proteinExistence type="predicted"/>
<name>A0AAV8VLI7_9CUCU</name>
<gene>
    <name evidence="1" type="ORF">NQ315_000390</name>
</gene>
<comment type="caution">
    <text evidence="1">The sequence shown here is derived from an EMBL/GenBank/DDBJ whole genome shotgun (WGS) entry which is preliminary data.</text>
</comment>
<protein>
    <submittedName>
        <fullName evidence="1">Uncharacterized protein</fullName>
    </submittedName>
</protein>
<evidence type="ECO:0000313" key="1">
    <source>
        <dbReference type="EMBL" id="KAJ8915138.1"/>
    </source>
</evidence>
<reference evidence="1 2" key="1">
    <citation type="journal article" date="2023" name="Insect Mol. Biol.">
        <title>Genome sequencing provides insights into the evolution of gene families encoding plant cell wall-degrading enzymes in longhorned beetles.</title>
        <authorList>
            <person name="Shin N.R."/>
            <person name="Okamura Y."/>
            <person name="Kirsch R."/>
            <person name="Pauchet Y."/>
        </authorList>
    </citation>
    <scope>NUCLEOTIDE SEQUENCE [LARGE SCALE GENOMIC DNA]</scope>
    <source>
        <strain evidence="1">EAD_L_NR</strain>
    </source>
</reference>
<dbReference type="Proteomes" id="UP001159042">
    <property type="component" value="Unassembled WGS sequence"/>
</dbReference>
<dbReference type="EMBL" id="JANEYG010000057">
    <property type="protein sequence ID" value="KAJ8915138.1"/>
    <property type="molecule type" value="Genomic_DNA"/>
</dbReference>